<keyword evidence="3 7" id="KW-0819">tRNA processing</keyword>
<dbReference type="InterPro" id="IPR017861">
    <property type="entry name" value="KAE1/TsaD"/>
</dbReference>
<evidence type="ECO:0000259" key="8">
    <source>
        <dbReference type="Pfam" id="PF00814"/>
    </source>
</evidence>
<evidence type="ECO:0000256" key="1">
    <source>
        <dbReference type="ARBA" id="ARBA00012156"/>
    </source>
</evidence>
<accession>A0A0K3CL00</accession>
<dbReference type="PANTHER" id="PTHR11735:SF6">
    <property type="entry name" value="TRNA N6-ADENOSINE THREONYLCARBAMOYLTRANSFERASE, MITOCHONDRIAL"/>
    <property type="match status" value="1"/>
</dbReference>
<evidence type="ECO:0000256" key="7">
    <source>
        <dbReference type="HAMAP-Rule" id="MF_03179"/>
    </source>
</evidence>
<dbReference type="HAMAP" id="MF_01445">
    <property type="entry name" value="TsaD"/>
    <property type="match status" value="1"/>
</dbReference>
<evidence type="ECO:0000313" key="10">
    <source>
        <dbReference type="Proteomes" id="UP000199069"/>
    </source>
</evidence>
<dbReference type="InterPro" id="IPR043129">
    <property type="entry name" value="ATPase_NBD"/>
</dbReference>
<dbReference type="Pfam" id="PF00814">
    <property type="entry name" value="TsaD"/>
    <property type="match status" value="1"/>
</dbReference>
<gene>
    <name evidence="9" type="primary">FGENESH: predicted gene_7.127</name>
    <name evidence="9" type="ORF">BN2166_0037420</name>
</gene>
<dbReference type="GO" id="GO:0046872">
    <property type="term" value="F:metal ion binding"/>
    <property type="evidence" value="ECO:0007669"/>
    <property type="project" value="UniProtKB-KW"/>
</dbReference>
<dbReference type="Gene3D" id="3.30.420.40">
    <property type="match status" value="2"/>
</dbReference>
<dbReference type="AlphaFoldDB" id="A0A0K3CL00"/>
<keyword evidence="7" id="KW-0496">Mitochondrion</keyword>
<evidence type="ECO:0000256" key="5">
    <source>
        <dbReference type="ARBA" id="ARBA00023315"/>
    </source>
</evidence>
<comment type="catalytic activity">
    <reaction evidence="6 7">
        <text>L-threonylcarbamoyladenylate + adenosine(37) in tRNA = N(6)-L-threonylcarbamoyladenosine(37) in tRNA + AMP + H(+)</text>
        <dbReference type="Rhea" id="RHEA:37059"/>
        <dbReference type="Rhea" id="RHEA-COMP:10162"/>
        <dbReference type="Rhea" id="RHEA-COMP:10163"/>
        <dbReference type="ChEBI" id="CHEBI:15378"/>
        <dbReference type="ChEBI" id="CHEBI:73682"/>
        <dbReference type="ChEBI" id="CHEBI:74411"/>
        <dbReference type="ChEBI" id="CHEBI:74418"/>
        <dbReference type="ChEBI" id="CHEBI:456215"/>
        <dbReference type="EC" id="2.3.1.234"/>
    </reaction>
</comment>
<proteinExistence type="inferred from homology"/>
<dbReference type="Proteomes" id="UP000199069">
    <property type="component" value="Unassembled WGS sequence"/>
</dbReference>
<keyword evidence="5 7" id="KW-0012">Acyltransferase</keyword>
<keyword evidence="4 7" id="KW-0479">Metal-binding</keyword>
<dbReference type="EC" id="2.3.1.234" evidence="1"/>
<reference evidence="9 10" key="1">
    <citation type="submission" date="2015-07" db="EMBL/GenBank/DDBJ databases">
        <authorList>
            <person name="Cajimat M.N.B."/>
            <person name="Milazzo M.L."/>
            <person name="Fulhorst C.F."/>
        </authorList>
    </citation>
    <scope>NUCLEOTIDE SEQUENCE [LARGE SCALE GENOMIC DNA]</scope>
    <source>
        <strain evidence="9">Single colony</strain>
    </source>
</reference>
<dbReference type="InterPro" id="IPR022450">
    <property type="entry name" value="TsaD"/>
</dbReference>
<keyword evidence="9" id="KW-0378">Hydrolase</keyword>
<evidence type="ECO:0000256" key="2">
    <source>
        <dbReference type="ARBA" id="ARBA00022679"/>
    </source>
</evidence>
<evidence type="ECO:0000256" key="4">
    <source>
        <dbReference type="ARBA" id="ARBA00022723"/>
    </source>
</evidence>
<dbReference type="OMA" id="NAAMIGC"/>
<dbReference type="GO" id="GO:0005739">
    <property type="term" value="C:mitochondrion"/>
    <property type="evidence" value="ECO:0007669"/>
    <property type="project" value="UniProtKB-SubCell"/>
</dbReference>
<feature type="domain" description="Gcp-like" evidence="8">
    <location>
        <begin position="55"/>
        <end position="371"/>
    </location>
</feature>
<name>A0A0K3CL00_RHOTO</name>
<dbReference type="GO" id="GO:0006508">
    <property type="term" value="P:proteolysis"/>
    <property type="evidence" value="ECO:0007669"/>
    <property type="project" value="UniProtKB-KW"/>
</dbReference>
<dbReference type="PRINTS" id="PR00789">
    <property type="entry name" value="OSIALOPTASE"/>
</dbReference>
<organism evidence="9 10">
    <name type="scientific">Rhodotorula toruloides</name>
    <name type="common">Yeast</name>
    <name type="synonym">Rhodosporidium toruloides</name>
    <dbReference type="NCBI Taxonomy" id="5286"/>
    <lineage>
        <taxon>Eukaryota</taxon>
        <taxon>Fungi</taxon>
        <taxon>Dikarya</taxon>
        <taxon>Basidiomycota</taxon>
        <taxon>Pucciniomycotina</taxon>
        <taxon>Microbotryomycetes</taxon>
        <taxon>Sporidiobolales</taxon>
        <taxon>Sporidiobolaceae</taxon>
        <taxon>Rhodotorula</taxon>
    </lineage>
</organism>
<comment type="function">
    <text evidence="7">Required for the formation of a threonylcarbamoyl group on adenosine at position 37 (t(6)A37) in mitochondrial tRNAs that read codons beginning with adenine. Probably involved in the transfer of the threonylcarbamoyl moiety of threonylcarbamoyl-AMP (TC-AMP) to the N6 group of A37. Involved in mitochondrial genome maintenance.</text>
</comment>
<dbReference type="GO" id="GO:0061711">
    <property type="term" value="F:tRNA N(6)-L-threonylcarbamoyladenine synthase activity"/>
    <property type="evidence" value="ECO:0007669"/>
    <property type="project" value="UniProtKB-EC"/>
</dbReference>
<dbReference type="STRING" id="5286.A0A0K3CL00"/>
<protein>
    <recommendedName>
        <fullName evidence="1">N(6)-L-threonylcarbamoyladenine synthase</fullName>
        <ecNumber evidence="1">2.3.1.234</ecNumber>
    </recommendedName>
</protein>
<dbReference type="CDD" id="cd24134">
    <property type="entry name" value="ASKHA_NBD_OSGEPL1_QRI7_euk"/>
    <property type="match status" value="1"/>
</dbReference>
<keyword evidence="2 7" id="KW-0808">Transferase</keyword>
<sequence length="415" mass="44194">MATARKVIEPMLRPFFASSFRRGLSTESATRPLLVLGLESSADDTCAAVVSSDRKILSNVVIKQHSIHESFGGIHPMHAMKAHQANMPEAISRALSEADLSLADIDAFACTRGPGMPGCLGVCNASAKALAAATGKPWLGVHHMQAHALTPFLTASPNTDSPAPEFPFLTLLLSGGHTLLLLARSITSFSILATTHDESIGASIDKVARALQIPWALGAGSPGAALEKFAFPADTASPATPSSSDLPPDPTLTIPFPREMAFSYAGIRSAVTRILDAEPPTSMSDARRRQVARCYMEDSFEHIGEKVGMAMRKLGKEGQEVKGLVVSGGVASNLVLRQRLRAKLNSLGRPELPLIFPPPAFCTDNAAMIAFVGLLRLQRGLVDPLTMIHEGTWPITECEADFEKKEGAEKSAETP</sequence>
<dbReference type="EMBL" id="CWKI01000007">
    <property type="protein sequence ID" value="CTR07881.1"/>
    <property type="molecule type" value="Genomic_DNA"/>
</dbReference>
<evidence type="ECO:0000256" key="3">
    <source>
        <dbReference type="ARBA" id="ARBA00022694"/>
    </source>
</evidence>
<evidence type="ECO:0000256" key="6">
    <source>
        <dbReference type="ARBA" id="ARBA00048117"/>
    </source>
</evidence>
<keyword evidence="10" id="KW-1185">Reference proteome</keyword>
<comment type="subunit">
    <text evidence="7">Homodimer.</text>
</comment>
<dbReference type="PANTHER" id="PTHR11735">
    <property type="entry name" value="TRNA N6-ADENOSINE THREONYLCARBAMOYLTRANSFERASE"/>
    <property type="match status" value="1"/>
</dbReference>
<comment type="similarity">
    <text evidence="7">Belongs to the KAE1 / TsaD family.</text>
</comment>
<keyword evidence="9" id="KW-0645">Protease</keyword>
<comment type="subcellular location">
    <subcellularLocation>
        <location evidence="7">Mitochondrion</location>
    </subcellularLocation>
</comment>
<dbReference type="GO" id="GO:0008233">
    <property type="term" value="F:peptidase activity"/>
    <property type="evidence" value="ECO:0007669"/>
    <property type="project" value="UniProtKB-KW"/>
</dbReference>
<dbReference type="NCBIfam" id="TIGR00329">
    <property type="entry name" value="gcp_kae1"/>
    <property type="match status" value="1"/>
</dbReference>
<dbReference type="GO" id="GO:0072670">
    <property type="term" value="P:mitochondrial tRNA threonylcarbamoyladenosine modification"/>
    <property type="evidence" value="ECO:0007669"/>
    <property type="project" value="TreeGrafter"/>
</dbReference>
<evidence type="ECO:0000313" key="9">
    <source>
        <dbReference type="EMBL" id="CTR07881.1"/>
    </source>
</evidence>
<dbReference type="InterPro" id="IPR000905">
    <property type="entry name" value="Gcp-like_dom"/>
</dbReference>
<dbReference type="SUPFAM" id="SSF53067">
    <property type="entry name" value="Actin-like ATPase domain"/>
    <property type="match status" value="1"/>
</dbReference>
<comment type="cofactor">
    <cofactor evidence="7">
        <name>a divalent metal cation</name>
        <dbReference type="ChEBI" id="CHEBI:60240"/>
    </cofactor>
    <text evidence="7">Binds 1 divalent metal cation per subunit.</text>
</comment>